<comment type="caution">
    <text evidence="10">The sequence shown here is derived from an EMBL/GenBank/DDBJ whole genome shotgun (WGS) entry which is preliminary data.</text>
</comment>
<dbReference type="Proteomes" id="UP000052258">
    <property type="component" value="Unassembled WGS sequence"/>
</dbReference>
<dbReference type="SUPFAM" id="SSF51366">
    <property type="entry name" value="Ribulose-phoshate binding barrel"/>
    <property type="match status" value="1"/>
</dbReference>
<dbReference type="NCBIfam" id="NF004076">
    <property type="entry name" value="PRK05581.1-4"/>
    <property type="match status" value="1"/>
</dbReference>
<dbReference type="InterPro" id="IPR011060">
    <property type="entry name" value="RibuloseP-bd_barrel"/>
</dbReference>
<keyword evidence="9" id="KW-0413">Isomerase</keyword>
<reference evidence="10 11" key="1">
    <citation type="journal article" date="2015" name="Genome Biol. Evol.">
        <title>Comparative Genomics of Listeria Sensu Lato: Genus-Wide Differences in Evolutionary Dynamics and the Progressive Gain of Complex, Potentially Pathogenicity-Related Traits through Lateral Gene Transfer.</title>
        <authorList>
            <person name="Chiara M."/>
            <person name="Caruso M."/>
            <person name="D'Erchia A.M."/>
            <person name="Manzari C."/>
            <person name="Fraccalvieri R."/>
            <person name="Goffredo E."/>
            <person name="Latorre L."/>
            <person name="Miccolupo A."/>
            <person name="Padalino I."/>
            <person name="Santagada G."/>
            <person name="Chiocco D."/>
            <person name="Pesole G."/>
            <person name="Horner D.S."/>
            <person name="Parisi A."/>
        </authorList>
    </citation>
    <scope>NUCLEOTIDE SEQUENCE [LARGE SCALE GENOMIC DNA]</scope>
    <source>
        <strain evidence="10 11">1991</strain>
    </source>
</reference>
<dbReference type="PATRIC" id="fig|1430899.3.peg.1149"/>
<evidence type="ECO:0000256" key="5">
    <source>
        <dbReference type="ARBA" id="ARBA00001954"/>
    </source>
</evidence>
<dbReference type="OrthoDB" id="1645589at2"/>
<comment type="cofactor">
    <cofactor evidence="5">
        <name>Fe(2+)</name>
        <dbReference type="ChEBI" id="CHEBI:29033"/>
    </cofactor>
</comment>
<evidence type="ECO:0000256" key="6">
    <source>
        <dbReference type="ARBA" id="ARBA00009541"/>
    </source>
</evidence>
<comment type="cofactor">
    <cofactor evidence="4">
        <name>Zn(2+)</name>
        <dbReference type="ChEBI" id="CHEBI:29105"/>
    </cofactor>
</comment>
<dbReference type="AlphaFoldDB" id="A0A0J8GGR0"/>
<evidence type="ECO:0000313" key="10">
    <source>
        <dbReference type="EMBL" id="KMT60189.1"/>
    </source>
</evidence>
<dbReference type="InterPro" id="IPR013785">
    <property type="entry name" value="Aldolase_TIM"/>
</dbReference>
<protein>
    <recommendedName>
        <fullName evidence="7">ribulose-phosphate 3-epimerase</fullName>
        <ecNumber evidence="7">5.1.3.1</ecNumber>
    </recommendedName>
</protein>
<dbReference type="PANTHER" id="PTHR11749">
    <property type="entry name" value="RIBULOSE-5-PHOSPHATE-3-EPIMERASE"/>
    <property type="match status" value="1"/>
</dbReference>
<comment type="cofactor">
    <cofactor evidence="2">
        <name>Mn(2+)</name>
        <dbReference type="ChEBI" id="CHEBI:29035"/>
    </cofactor>
</comment>
<dbReference type="GO" id="GO:0005737">
    <property type="term" value="C:cytoplasm"/>
    <property type="evidence" value="ECO:0007669"/>
    <property type="project" value="UniProtKB-ARBA"/>
</dbReference>
<evidence type="ECO:0000256" key="3">
    <source>
        <dbReference type="ARBA" id="ARBA00001941"/>
    </source>
</evidence>
<evidence type="ECO:0000313" key="11">
    <source>
        <dbReference type="Proteomes" id="UP000052258"/>
    </source>
</evidence>
<name>A0A0J8GGR0_9LIST</name>
<keyword evidence="8" id="KW-0479">Metal-binding</keyword>
<dbReference type="GO" id="GO:0004750">
    <property type="term" value="F:D-ribulose-phosphate 3-epimerase activity"/>
    <property type="evidence" value="ECO:0007669"/>
    <property type="project" value="UniProtKB-EC"/>
</dbReference>
<sequence>MKQIAASIMCADQFHLAEELKQLEAAGIELLHCDVMDGIYVNNLALGPEYLKALRLETSIPLDIHLATVTPLKYIDMFQVARPEYISFHVEAADDVMEVISKIKSYNIKPSIAINPETPVEAIFPYLDYVNMVLVMTVNPGFAGQEFRQDVITKIAILKEKIKDNPYAPLIEVDGNINSHTVSLMRDSLPDVFVLGTSALFHQKDNYDYAARSLKIWSEID</sequence>
<dbReference type="GO" id="GO:0046872">
    <property type="term" value="F:metal ion binding"/>
    <property type="evidence" value="ECO:0007669"/>
    <property type="project" value="UniProtKB-KW"/>
</dbReference>
<dbReference type="Gene3D" id="3.20.20.70">
    <property type="entry name" value="Aldolase class I"/>
    <property type="match status" value="1"/>
</dbReference>
<evidence type="ECO:0000256" key="9">
    <source>
        <dbReference type="ARBA" id="ARBA00023235"/>
    </source>
</evidence>
<organism evidence="10 11">
    <name type="scientific">Listeria fleischmannii 1991</name>
    <dbReference type="NCBI Taxonomy" id="1430899"/>
    <lineage>
        <taxon>Bacteria</taxon>
        <taxon>Bacillati</taxon>
        <taxon>Bacillota</taxon>
        <taxon>Bacilli</taxon>
        <taxon>Bacillales</taxon>
        <taxon>Listeriaceae</taxon>
        <taxon>Listeria</taxon>
    </lineage>
</organism>
<keyword evidence="11" id="KW-1185">Reference proteome</keyword>
<dbReference type="CDD" id="cd00429">
    <property type="entry name" value="RPE"/>
    <property type="match status" value="1"/>
</dbReference>
<evidence type="ECO:0000256" key="4">
    <source>
        <dbReference type="ARBA" id="ARBA00001947"/>
    </source>
</evidence>
<gene>
    <name evidence="10" type="ORF">X560_1115</name>
</gene>
<dbReference type="Pfam" id="PF00834">
    <property type="entry name" value="Ribul_P_3_epim"/>
    <property type="match status" value="1"/>
</dbReference>
<evidence type="ECO:0000256" key="1">
    <source>
        <dbReference type="ARBA" id="ARBA00001782"/>
    </source>
</evidence>
<evidence type="ECO:0000256" key="8">
    <source>
        <dbReference type="ARBA" id="ARBA00022723"/>
    </source>
</evidence>
<dbReference type="GO" id="GO:0005975">
    <property type="term" value="P:carbohydrate metabolic process"/>
    <property type="evidence" value="ECO:0007669"/>
    <property type="project" value="InterPro"/>
</dbReference>
<comment type="similarity">
    <text evidence="6">Belongs to the ribulose-phosphate 3-epimerase family.</text>
</comment>
<dbReference type="EMBL" id="AZHO01000011">
    <property type="protein sequence ID" value="KMT60189.1"/>
    <property type="molecule type" value="Genomic_DNA"/>
</dbReference>
<proteinExistence type="inferred from homology"/>
<dbReference type="FunFam" id="3.20.20.70:FF:000004">
    <property type="entry name" value="Ribulose-phosphate 3-epimerase"/>
    <property type="match status" value="1"/>
</dbReference>
<evidence type="ECO:0000256" key="2">
    <source>
        <dbReference type="ARBA" id="ARBA00001936"/>
    </source>
</evidence>
<comment type="cofactor">
    <cofactor evidence="3">
        <name>Co(2+)</name>
        <dbReference type="ChEBI" id="CHEBI:48828"/>
    </cofactor>
</comment>
<dbReference type="EC" id="5.1.3.1" evidence="7"/>
<dbReference type="PROSITE" id="PS01086">
    <property type="entry name" value="RIBUL_P_3_EPIMER_2"/>
    <property type="match status" value="1"/>
</dbReference>
<dbReference type="RefSeq" id="WP_007476954.1">
    <property type="nucleotide sequence ID" value="NZ_KQ130613.1"/>
</dbReference>
<dbReference type="InterPro" id="IPR000056">
    <property type="entry name" value="Ribul_P_3_epim-like"/>
</dbReference>
<accession>A0A0J8GGR0</accession>
<evidence type="ECO:0000256" key="7">
    <source>
        <dbReference type="ARBA" id="ARBA00013188"/>
    </source>
</evidence>
<comment type="catalytic activity">
    <reaction evidence="1">
        <text>D-ribulose 5-phosphate = D-xylulose 5-phosphate</text>
        <dbReference type="Rhea" id="RHEA:13677"/>
        <dbReference type="ChEBI" id="CHEBI:57737"/>
        <dbReference type="ChEBI" id="CHEBI:58121"/>
        <dbReference type="EC" id="5.1.3.1"/>
    </reaction>
</comment>